<dbReference type="PANTHER" id="PTHR43257:SF2">
    <property type="entry name" value="PYRUVATE DEHYDROGENASE E1 COMPONENT SUBUNIT BETA"/>
    <property type="match status" value="1"/>
</dbReference>
<proteinExistence type="predicted"/>
<comment type="caution">
    <text evidence="5">The sequence shown here is derived from an EMBL/GenBank/DDBJ whole genome shotgun (WGS) entry which is preliminary data.</text>
</comment>
<dbReference type="PANTHER" id="PTHR43257">
    <property type="entry name" value="PYRUVATE DEHYDROGENASE E1 COMPONENT BETA SUBUNIT"/>
    <property type="match status" value="1"/>
</dbReference>
<dbReference type="InterPro" id="IPR009014">
    <property type="entry name" value="Transketo_C/PFOR_II"/>
</dbReference>
<evidence type="ECO:0000313" key="6">
    <source>
        <dbReference type="Proteomes" id="UP000784128"/>
    </source>
</evidence>
<organism evidence="5 6">
    <name type="scientific">Pelotalea chapellei</name>
    <dbReference type="NCBI Taxonomy" id="44671"/>
    <lineage>
        <taxon>Bacteria</taxon>
        <taxon>Pseudomonadati</taxon>
        <taxon>Thermodesulfobacteriota</taxon>
        <taxon>Desulfuromonadia</taxon>
        <taxon>Geobacterales</taxon>
        <taxon>Geobacteraceae</taxon>
        <taxon>Pelotalea</taxon>
    </lineage>
</organism>
<sequence length="330" mass="35954">MPEMTYRDAINLALKEEMRRDSSVVTWGEDVALYEGSFKVTRGLLAEFGEERVKDTPISENTIIGVAIGAAMGGLRPVAELMTVNFALLAMDQIVNHMSKIRYMFGGQTFLPMVIRAPGGGGSQLAAQHSQSLETFFMHCPGMYVAMPTTPADAKGLLKTAIRDNNPVMFLEHELLYNSKGEVPEDPEFLIPFGKANVIRAGSDVTIVAYSRMTALALEAAIELERESISCEVVDLRTLTPLDTETFISSARKTGRAVVVEECWHSAGLGGDIAWRIHNACFETLLVPVARVSGLDVPMPYSRKLEKLCIPQVSSIIQAVRSVLSGASQG</sequence>
<dbReference type="SUPFAM" id="SSF52922">
    <property type="entry name" value="TK C-terminal domain-like"/>
    <property type="match status" value="1"/>
</dbReference>
<dbReference type="Proteomes" id="UP000784128">
    <property type="component" value="Unassembled WGS sequence"/>
</dbReference>
<dbReference type="InterPro" id="IPR033248">
    <property type="entry name" value="Transketolase_C"/>
</dbReference>
<evidence type="ECO:0000313" key="5">
    <source>
        <dbReference type="EMBL" id="MBT1072434.1"/>
    </source>
</evidence>
<dbReference type="NCBIfam" id="NF006667">
    <property type="entry name" value="PRK09212.1"/>
    <property type="match status" value="1"/>
</dbReference>
<evidence type="ECO:0000256" key="1">
    <source>
        <dbReference type="ARBA" id="ARBA00001964"/>
    </source>
</evidence>
<dbReference type="Gene3D" id="3.40.50.920">
    <property type="match status" value="1"/>
</dbReference>
<accession>A0ABS5U9V1</accession>
<feature type="domain" description="Transketolase-like pyrimidine-binding" evidence="4">
    <location>
        <begin position="4"/>
        <end position="179"/>
    </location>
</feature>
<keyword evidence="2" id="KW-0560">Oxidoreductase</keyword>
<reference evidence="5 6" key="1">
    <citation type="submission" date="2021-05" db="EMBL/GenBank/DDBJ databases">
        <title>The draft genome of Geobacter chapellei DSM 13688.</title>
        <authorList>
            <person name="Xu Z."/>
            <person name="Masuda Y."/>
            <person name="Itoh H."/>
            <person name="Senoo K."/>
        </authorList>
    </citation>
    <scope>NUCLEOTIDE SEQUENCE [LARGE SCALE GENOMIC DNA]</scope>
    <source>
        <strain evidence="5 6">DSM 13688</strain>
    </source>
</reference>
<dbReference type="InterPro" id="IPR005475">
    <property type="entry name" value="Transketolase-like_Pyr-bd"/>
</dbReference>
<name>A0ABS5U9V1_9BACT</name>
<dbReference type="CDD" id="cd07036">
    <property type="entry name" value="TPP_PYR_E1-PDHc-beta_like"/>
    <property type="match status" value="1"/>
</dbReference>
<dbReference type="EMBL" id="JAHDYS010000010">
    <property type="protein sequence ID" value="MBT1072434.1"/>
    <property type="molecule type" value="Genomic_DNA"/>
</dbReference>
<dbReference type="RefSeq" id="WP_214299386.1">
    <property type="nucleotide sequence ID" value="NZ_JAHDYS010000010.1"/>
</dbReference>
<dbReference type="SMART" id="SM00861">
    <property type="entry name" value="Transket_pyr"/>
    <property type="match status" value="1"/>
</dbReference>
<dbReference type="Pfam" id="PF02780">
    <property type="entry name" value="Transketolase_C"/>
    <property type="match status" value="1"/>
</dbReference>
<dbReference type="InterPro" id="IPR029061">
    <property type="entry name" value="THDP-binding"/>
</dbReference>
<evidence type="ECO:0000259" key="4">
    <source>
        <dbReference type="SMART" id="SM00861"/>
    </source>
</evidence>
<keyword evidence="3" id="KW-0786">Thiamine pyrophosphate</keyword>
<dbReference type="Pfam" id="PF02779">
    <property type="entry name" value="Transket_pyr"/>
    <property type="match status" value="1"/>
</dbReference>
<evidence type="ECO:0000256" key="2">
    <source>
        <dbReference type="ARBA" id="ARBA00023002"/>
    </source>
</evidence>
<dbReference type="SUPFAM" id="SSF52518">
    <property type="entry name" value="Thiamin diphosphate-binding fold (THDP-binding)"/>
    <property type="match status" value="1"/>
</dbReference>
<protein>
    <submittedName>
        <fullName evidence="5">Alpha-ketoacid dehydrogenase subunit beta</fullName>
    </submittedName>
</protein>
<gene>
    <name evidence="5" type="ORF">KJB30_11600</name>
</gene>
<evidence type="ECO:0000256" key="3">
    <source>
        <dbReference type="ARBA" id="ARBA00023052"/>
    </source>
</evidence>
<comment type="cofactor">
    <cofactor evidence="1">
        <name>thiamine diphosphate</name>
        <dbReference type="ChEBI" id="CHEBI:58937"/>
    </cofactor>
</comment>
<dbReference type="Gene3D" id="3.40.50.970">
    <property type="match status" value="1"/>
</dbReference>
<keyword evidence="6" id="KW-1185">Reference proteome</keyword>